<dbReference type="AlphaFoldDB" id="V4AHX5"/>
<evidence type="ECO:0000259" key="4">
    <source>
        <dbReference type="Pfam" id="PF03088"/>
    </source>
</evidence>
<dbReference type="Pfam" id="PF20067">
    <property type="entry name" value="SSL_N"/>
    <property type="match status" value="1"/>
</dbReference>
<protein>
    <recommendedName>
        <fullName evidence="4">Strictosidine synthase conserved region domain-containing protein</fullName>
    </recommendedName>
</protein>
<dbReference type="Proteomes" id="UP000030746">
    <property type="component" value="Unassembled WGS sequence"/>
</dbReference>
<dbReference type="OrthoDB" id="5307922at2759"/>
<gene>
    <name evidence="5" type="ORF">LOTGIDRAFT_115667</name>
</gene>
<dbReference type="PANTHER" id="PTHR10426:SF88">
    <property type="entry name" value="ADIPOCYTE PLASMA MEMBRANE-ASSOCIATED PROTEIN HEMOMUCIN-RELATED"/>
    <property type="match status" value="1"/>
</dbReference>
<evidence type="ECO:0000256" key="1">
    <source>
        <dbReference type="ARBA" id="ARBA00009191"/>
    </source>
</evidence>
<feature type="domain" description="Strictosidine synthase conserved region" evidence="4">
    <location>
        <begin position="139"/>
        <end position="220"/>
    </location>
</feature>
<accession>V4AHX5</accession>
<dbReference type="EMBL" id="KB201459">
    <property type="protein sequence ID" value="ESO96507.1"/>
    <property type="molecule type" value="Genomic_DNA"/>
</dbReference>
<keyword evidence="6" id="KW-1185">Reference proteome</keyword>
<dbReference type="RefSeq" id="XP_009052860.1">
    <property type="nucleotide sequence ID" value="XM_009054612.1"/>
</dbReference>
<reference evidence="5 6" key="1">
    <citation type="journal article" date="2013" name="Nature">
        <title>Insights into bilaterian evolution from three spiralian genomes.</title>
        <authorList>
            <person name="Simakov O."/>
            <person name="Marletaz F."/>
            <person name="Cho S.J."/>
            <person name="Edsinger-Gonzales E."/>
            <person name="Havlak P."/>
            <person name="Hellsten U."/>
            <person name="Kuo D.H."/>
            <person name="Larsson T."/>
            <person name="Lv J."/>
            <person name="Arendt D."/>
            <person name="Savage R."/>
            <person name="Osoegawa K."/>
            <person name="de Jong P."/>
            <person name="Grimwood J."/>
            <person name="Chapman J.A."/>
            <person name="Shapiro H."/>
            <person name="Aerts A."/>
            <person name="Otillar R.P."/>
            <person name="Terry A.Y."/>
            <person name="Boore J.L."/>
            <person name="Grigoriev I.V."/>
            <person name="Lindberg D.R."/>
            <person name="Seaver E.C."/>
            <person name="Weisblat D.A."/>
            <person name="Putnam N.H."/>
            <person name="Rokhsar D.S."/>
        </authorList>
    </citation>
    <scope>NUCLEOTIDE SEQUENCE [LARGE SCALE GENOMIC DNA]</scope>
</reference>
<dbReference type="CTD" id="20231252"/>
<dbReference type="PANTHER" id="PTHR10426">
    <property type="entry name" value="STRICTOSIDINE SYNTHASE-RELATED"/>
    <property type="match status" value="1"/>
</dbReference>
<dbReference type="GO" id="GO:0016787">
    <property type="term" value="F:hydrolase activity"/>
    <property type="evidence" value="ECO:0007669"/>
    <property type="project" value="TreeGrafter"/>
</dbReference>
<dbReference type="KEGG" id="lgi:LOTGIDRAFT_115667"/>
<dbReference type="HOGENOM" id="CLU_023267_0_1_1"/>
<dbReference type="InterPro" id="IPR011042">
    <property type="entry name" value="6-blade_b-propeller_TolB-like"/>
</dbReference>
<sequence length="349" mass="39276">FSLEKPPEFKGPLEPNTLLQKASRLYLDEVKGPESIVVDGGKLFYHVYTGTMDGKVIDIFQGHVKVLAQLGKPPCGKFEDEPTCGRPLGLKLDKEGYLIVVDAYLGLYRINVATGNINFLFDSKEKILGYRPVFLNDVVILKDGTMYITDSSRKWDRRHHPYSILEAEDSGRLLKFSKGKMTEEVTGISFANGVVLSKNEDFVLICETTKARILKYHLSGNKKGELEIWSDNLPGLPDNIRPTSRGTYWVGLTGVRRADKFNFLDFVCDKPWIKTLVTKVLSMDLIKKVVPKYGLLIEVNSEGKIVRSLHDPTGEKIPAISEAEEHNGVIYLGSYNLPYISKLYVNDLK</sequence>
<dbReference type="Gene3D" id="2.120.10.30">
    <property type="entry name" value="TolB, C-terminal domain"/>
    <property type="match status" value="1"/>
</dbReference>
<dbReference type="InterPro" id="IPR018119">
    <property type="entry name" value="Strictosidine_synth_cons-reg"/>
</dbReference>
<evidence type="ECO:0000313" key="6">
    <source>
        <dbReference type="Proteomes" id="UP000030746"/>
    </source>
</evidence>
<dbReference type="GO" id="GO:0012505">
    <property type="term" value="C:endomembrane system"/>
    <property type="evidence" value="ECO:0007669"/>
    <property type="project" value="TreeGrafter"/>
</dbReference>
<organism evidence="5 6">
    <name type="scientific">Lottia gigantea</name>
    <name type="common">Giant owl limpet</name>
    <dbReference type="NCBI Taxonomy" id="225164"/>
    <lineage>
        <taxon>Eukaryota</taxon>
        <taxon>Metazoa</taxon>
        <taxon>Spiralia</taxon>
        <taxon>Lophotrochozoa</taxon>
        <taxon>Mollusca</taxon>
        <taxon>Gastropoda</taxon>
        <taxon>Patellogastropoda</taxon>
        <taxon>Lottioidea</taxon>
        <taxon>Lottiidae</taxon>
        <taxon>Lottia</taxon>
    </lineage>
</organism>
<evidence type="ECO:0000256" key="3">
    <source>
        <dbReference type="ARBA" id="ARBA00023180"/>
    </source>
</evidence>
<keyword evidence="2" id="KW-0597">Phosphoprotein</keyword>
<dbReference type="Pfam" id="PF03088">
    <property type="entry name" value="Str_synth"/>
    <property type="match status" value="1"/>
</dbReference>
<dbReference type="SUPFAM" id="SSF63829">
    <property type="entry name" value="Calcium-dependent phosphotriesterase"/>
    <property type="match status" value="1"/>
</dbReference>
<name>V4AHX5_LOTGI</name>
<keyword evidence="3" id="KW-0325">Glycoprotein</keyword>
<proteinExistence type="inferred from homology"/>
<dbReference type="STRING" id="225164.V4AHX5"/>
<evidence type="ECO:0000256" key="2">
    <source>
        <dbReference type="ARBA" id="ARBA00022553"/>
    </source>
</evidence>
<feature type="non-terminal residue" evidence="5">
    <location>
        <position position="1"/>
    </location>
</feature>
<dbReference type="OMA" id="YRITRYW"/>
<comment type="similarity">
    <text evidence="1">Belongs to the strictosidine synthase family.</text>
</comment>
<dbReference type="GeneID" id="20231252"/>
<evidence type="ECO:0000313" key="5">
    <source>
        <dbReference type="EMBL" id="ESO96507.1"/>
    </source>
</evidence>